<feature type="transmembrane region" description="Helical" evidence="6">
    <location>
        <begin position="102"/>
        <end position="119"/>
    </location>
</feature>
<dbReference type="Proteomes" id="UP000007077">
    <property type="component" value="Plasmid pHP-187"/>
</dbReference>
<organism evidence="8 9">
    <name type="scientific">Marinobacter adhaerens (strain DSM 23420 / HP15)</name>
    <dbReference type="NCBI Taxonomy" id="225937"/>
    <lineage>
        <taxon>Bacteria</taxon>
        <taxon>Pseudomonadati</taxon>
        <taxon>Pseudomonadota</taxon>
        <taxon>Gammaproteobacteria</taxon>
        <taxon>Pseudomonadales</taxon>
        <taxon>Marinobacteraceae</taxon>
        <taxon>Marinobacter</taxon>
    </lineage>
</organism>
<evidence type="ECO:0000256" key="4">
    <source>
        <dbReference type="ARBA" id="ARBA00022989"/>
    </source>
</evidence>
<keyword evidence="2" id="KW-1003">Cell membrane</keyword>
<keyword evidence="4 6" id="KW-1133">Transmembrane helix</keyword>
<feature type="transmembrane region" description="Helical" evidence="6">
    <location>
        <begin position="6"/>
        <end position="36"/>
    </location>
</feature>
<reference evidence="8 9" key="1">
    <citation type="journal article" date="2010" name="Stand. Genomic Sci.">
        <title>Complete genome sequence of Marinobacter adhaerens type strain (HP15), a diatom-interacting marine microorganism.</title>
        <authorList>
            <person name="Gardes A."/>
            <person name="Kaeppel E."/>
            <person name="Shehzad A."/>
            <person name="Seebah S."/>
            <person name="Teeling H."/>
            <person name="Yarza P."/>
            <person name="Glockner F.O."/>
            <person name="Grossart H.P."/>
            <person name="Ullrich M.S."/>
        </authorList>
    </citation>
    <scope>NUCLEOTIDE SEQUENCE [LARGE SCALE GENOMIC DNA]</scope>
    <source>
        <strain evidence="9">DSM 23420 / HP15</strain>
        <plasmid evidence="9">Plasmid pHP-187</plasmid>
    </source>
</reference>
<dbReference type="Pfam" id="PF00482">
    <property type="entry name" value="T2SSF"/>
    <property type="match status" value="1"/>
</dbReference>
<proteinExistence type="predicted"/>
<keyword evidence="5 6" id="KW-0472">Membrane</keyword>
<evidence type="ECO:0000256" key="2">
    <source>
        <dbReference type="ARBA" id="ARBA00022475"/>
    </source>
</evidence>
<comment type="subcellular location">
    <subcellularLocation>
        <location evidence="1">Cell membrane</location>
        <topology evidence="1">Multi-pass membrane protein</topology>
    </subcellularLocation>
</comment>
<feature type="transmembrane region" description="Helical" evidence="6">
    <location>
        <begin position="79"/>
        <end position="96"/>
    </location>
</feature>
<dbReference type="AlphaFoldDB" id="E4PRX2"/>
<reference evidence="9" key="2">
    <citation type="submission" date="2010-02" db="EMBL/GenBank/DDBJ databases">
        <title>Complete genome sequence of Marinobacter adhaerens type strain (HP15).</title>
        <authorList>
            <person name="Gaerdes A.A.M."/>
            <person name="Kaeppel E."/>
            <person name="Shezad A."/>
            <person name="Seebah S."/>
            <person name="Teeling H."/>
            <person name="Yarza P."/>
            <person name="Gloeckner F.O."/>
            <person name="Ullrich M.S."/>
        </authorList>
    </citation>
    <scope>NUCLEOTIDE SEQUENCE [LARGE SCALE GENOMIC DNA]</scope>
    <source>
        <strain evidence="9">DSM 23420 / HP15</strain>
        <plasmid evidence="9">Plasmid pHP-187</plasmid>
    </source>
</reference>
<feature type="transmembrane region" description="Helical" evidence="6">
    <location>
        <begin position="282"/>
        <end position="299"/>
    </location>
</feature>
<gene>
    <name evidence="8" type="ordered locus">HP15_p187g10</name>
</gene>
<keyword evidence="3 6" id="KW-0812">Transmembrane</keyword>
<evidence type="ECO:0000259" key="7">
    <source>
        <dbReference type="Pfam" id="PF00482"/>
    </source>
</evidence>
<dbReference type="KEGG" id="mad:HP15_p187g10"/>
<name>E4PRX2_MARAH</name>
<dbReference type="InterPro" id="IPR018076">
    <property type="entry name" value="T2SS_GspF_dom"/>
</dbReference>
<dbReference type="PANTHER" id="PTHR35007:SF1">
    <property type="entry name" value="PILUS ASSEMBLY PROTEIN"/>
    <property type="match status" value="1"/>
</dbReference>
<dbReference type="PATRIC" id="fig|225937.3.peg.4250"/>
<evidence type="ECO:0000313" key="8">
    <source>
        <dbReference type="EMBL" id="ADQ00007.1"/>
    </source>
</evidence>
<evidence type="ECO:0000256" key="3">
    <source>
        <dbReference type="ARBA" id="ARBA00022692"/>
    </source>
</evidence>
<dbReference type="EMBL" id="CP001980">
    <property type="protein sequence ID" value="ADQ00007.1"/>
    <property type="molecule type" value="Genomic_DNA"/>
</dbReference>
<sequence length="305" mass="33448">MSVQLLWLLSLALGVLGIAVILLQLVVGQVLSLSFLKKRTYARLEEDGSAEEPSSSSSKSGLLENLLLRANVKLSPRKAAFLAVLAVIGLLMIGMTRGWIEAGAGLFFIVTAAVTWWRVTFERQRRQIFEELPSILDGMIRSISVGRSVEQSVVAAFSDGSPVFDPLIFRLKNAVGQGRDYTRVIDEFAALYQIPDLVQVAIAFRTSSRFGSSLRPVLMEVAKAIRSRQDLRREFMAATAETRFTAVAFAIIPPGLAAYMVILNDGFSAQLLDTNAGQTLLWMSGILQLIGIVFIWRLIQGVGRG</sequence>
<dbReference type="HOGENOM" id="CLU_065961_1_0_6"/>
<dbReference type="GO" id="GO:0005886">
    <property type="term" value="C:plasma membrane"/>
    <property type="evidence" value="ECO:0007669"/>
    <property type="project" value="UniProtKB-SubCell"/>
</dbReference>
<geneLocation type="plasmid" evidence="8 9">
    <name>pHP-187</name>
</geneLocation>
<evidence type="ECO:0000256" key="6">
    <source>
        <dbReference type="SAM" id="Phobius"/>
    </source>
</evidence>
<dbReference type="PANTHER" id="PTHR35007">
    <property type="entry name" value="INTEGRAL MEMBRANE PROTEIN-RELATED"/>
    <property type="match status" value="1"/>
</dbReference>
<feature type="transmembrane region" description="Helical" evidence="6">
    <location>
        <begin position="242"/>
        <end position="262"/>
    </location>
</feature>
<protein>
    <submittedName>
        <fullName evidence="8">Type II secretion system protein</fullName>
    </submittedName>
</protein>
<evidence type="ECO:0000256" key="1">
    <source>
        <dbReference type="ARBA" id="ARBA00004651"/>
    </source>
</evidence>
<keyword evidence="8" id="KW-0614">Plasmid</keyword>
<evidence type="ECO:0000256" key="5">
    <source>
        <dbReference type="ARBA" id="ARBA00023136"/>
    </source>
</evidence>
<accession>E4PRX2</accession>
<evidence type="ECO:0000313" key="9">
    <source>
        <dbReference type="Proteomes" id="UP000007077"/>
    </source>
</evidence>
<feature type="domain" description="Type II secretion system protein GspF" evidence="7">
    <location>
        <begin position="139"/>
        <end position="261"/>
    </location>
</feature>
<dbReference type="RefSeq" id="WP_014579296.1">
    <property type="nucleotide sequence ID" value="NC_017507.1"/>
</dbReference>